<dbReference type="PROSITE" id="PS50835">
    <property type="entry name" value="IG_LIKE"/>
    <property type="match status" value="1"/>
</dbReference>
<dbReference type="InterPro" id="IPR036179">
    <property type="entry name" value="Ig-like_dom_sf"/>
</dbReference>
<dbReference type="InterPro" id="IPR013783">
    <property type="entry name" value="Ig-like_fold"/>
</dbReference>
<evidence type="ECO:0000313" key="3">
    <source>
        <dbReference type="Proteomes" id="UP001279410"/>
    </source>
</evidence>
<protein>
    <submittedName>
        <fullName evidence="2">Hyaluronan and proteoglycan link protein 1</fullName>
    </submittedName>
</protein>
<dbReference type="Gene3D" id="2.60.40.10">
    <property type="entry name" value="Immunoglobulins"/>
    <property type="match status" value="1"/>
</dbReference>
<keyword evidence="3" id="KW-1185">Reference proteome</keyword>
<evidence type="ECO:0000313" key="2">
    <source>
        <dbReference type="EMBL" id="GLD68016.1"/>
    </source>
</evidence>
<name>A0AAD3NAY6_LATJO</name>
<feature type="domain" description="Ig-like" evidence="1">
    <location>
        <begin position="1"/>
        <end position="80"/>
    </location>
</feature>
<dbReference type="AlphaFoldDB" id="A0AAD3NAY6"/>
<gene>
    <name evidence="2" type="ORF">AKAME5_001933800</name>
</gene>
<comment type="caution">
    <text evidence="2">The sequence shown here is derived from an EMBL/GenBank/DDBJ whole genome shotgun (WGS) entry which is preliminary data.</text>
</comment>
<accession>A0AAD3NAY6</accession>
<dbReference type="InterPro" id="IPR007110">
    <property type="entry name" value="Ig-like_dom"/>
</dbReference>
<dbReference type="EMBL" id="BRZM01000124">
    <property type="protein sequence ID" value="GLD68016.1"/>
    <property type="molecule type" value="Genomic_DNA"/>
</dbReference>
<sequence length="165" mass="18070">MSFGHSGIRVKWTKVADDEALNEGCADLSRIPQEDLWKLRTARLCRRLAMNASLIMTDVSMEDTGKYHCEIINGMEDTVQEIFLEVQAGTSLEDGLDWCKLAQLVVALYSISTVNLENLVVAPNNEPGLTETIAPRDKGATALSDVFCYTSALKGISIGWSSLKG</sequence>
<evidence type="ECO:0000259" key="1">
    <source>
        <dbReference type="PROSITE" id="PS50835"/>
    </source>
</evidence>
<proteinExistence type="predicted"/>
<dbReference type="SUPFAM" id="SSF48726">
    <property type="entry name" value="Immunoglobulin"/>
    <property type="match status" value="1"/>
</dbReference>
<dbReference type="Proteomes" id="UP001279410">
    <property type="component" value="Unassembled WGS sequence"/>
</dbReference>
<organism evidence="2 3">
    <name type="scientific">Lates japonicus</name>
    <name type="common">Japanese lates</name>
    <dbReference type="NCBI Taxonomy" id="270547"/>
    <lineage>
        <taxon>Eukaryota</taxon>
        <taxon>Metazoa</taxon>
        <taxon>Chordata</taxon>
        <taxon>Craniata</taxon>
        <taxon>Vertebrata</taxon>
        <taxon>Euteleostomi</taxon>
        <taxon>Actinopterygii</taxon>
        <taxon>Neopterygii</taxon>
        <taxon>Teleostei</taxon>
        <taxon>Neoteleostei</taxon>
        <taxon>Acanthomorphata</taxon>
        <taxon>Carangaria</taxon>
        <taxon>Carangaria incertae sedis</taxon>
        <taxon>Centropomidae</taxon>
        <taxon>Lates</taxon>
    </lineage>
</organism>
<reference evidence="2" key="1">
    <citation type="submission" date="2022-08" db="EMBL/GenBank/DDBJ databases">
        <title>Genome sequencing of akame (Lates japonicus).</title>
        <authorList>
            <person name="Hashiguchi Y."/>
            <person name="Takahashi H."/>
        </authorList>
    </citation>
    <scope>NUCLEOTIDE SEQUENCE</scope>
    <source>
        <strain evidence="2">Kochi</strain>
    </source>
</reference>